<evidence type="ECO:0000313" key="2">
    <source>
        <dbReference type="EMBL" id="KAJ1909771.1"/>
    </source>
</evidence>
<accession>A0A9W7ZI92</accession>
<reference evidence="2" key="1">
    <citation type="submission" date="2022-07" db="EMBL/GenBank/DDBJ databases">
        <title>Phylogenomic reconstructions and comparative analyses of Kickxellomycotina fungi.</title>
        <authorList>
            <person name="Reynolds N.K."/>
            <person name="Stajich J.E."/>
            <person name="Barry K."/>
            <person name="Grigoriev I.V."/>
            <person name="Crous P."/>
            <person name="Smith M.E."/>
        </authorList>
    </citation>
    <scope>NUCLEOTIDE SEQUENCE</scope>
    <source>
        <strain evidence="2">RSA 861</strain>
    </source>
</reference>
<dbReference type="InterPro" id="IPR001128">
    <property type="entry name" value="Cyt_P450"/>
</dbReference>
<keyword evidence="3" id="KW-1185">Reference proteome</keyword>
<dbReference type="OrthoDB" id="1470350at2759"/>
<dbReference type="GO" id="GO:0004497">
    <property type="term" value="F:monooxygenase activity"/>
    <property type="evidence" value="ECO:0007669"/>
    <property type="project" value="InterPro"/>
</dbReference>
<keyword evidence="1" id="KW-0472">Membrane</keyword>
<feature type="non-terminal residue" evidence="2">
    <location>
        <position position="215"/>
    </location>
</feature>
<dbReference type="Pfam" id="PF00067">
    <property type="entry name" value="p450"/>
    <property type="match status" value="1"/>
</dbReference>
<dbReference type="Proteomes" id="UP001150569">
    <property type="component" value="Unassembled WGS sequence"/>
</dbReference>
<proteinExistence type="predicted"/>
<keyword evidence="1" id="KW-0812">Transmembrane</keyword>
<protein>
    <recommendedName>
        <fullName evidence="4">Cytochrome P450</fullName>
    </recommendedName>
</protein>
<dbReference type="PANTHER" id="PTHR24305">
    <property type="entry name" value="CYTOCHROME P450"/>
    <property type="match status" value="1"/>
</dbReference>
<dbReference type="GO" id="GO:0020037">
    <property type="term" value="F:heme binding"/>
    <property type="evidence" value="ECO:0007669"/>
    <property type="project" value="InterPro"/>
</dbReference>
<keyword evidence="1" id="KW-1133">Transmembrane helix</keyword>
<evidence type="ECO:0000313" key="3">
    <source>
        <dbReference type="Proteomes" id="UP001150569"/>
    </source>
</evidence>
<dbReference type="SUPFAM" id="SSF48264">
    <property type="entry name" value="Cytochrome P450"/>
    <property type="match status" value="1"/>
</dbReference>
<dbReference type="GO" id="GO:0005506">
    <property type="term" value="F:iron ion binding"/>
    <property type="evidence" value="ECO:0007669"/>
    <property type="project" value="InterPro"/>
</dbReference>
<dbReference type="Gene3D" id="1.10.630.10">
    <property type="entry name" value="Cytochrome P450"/>
    <property type="match status" value="1"/>
</dbReference>
<dbReference type="EMBL" id="JANBPT010001146">
    <property type="protein sequence ID" value="KAJ1909771.1"/>
    <property type="molecule type" value="Genomic_DNA"/>
</dbReference>
<gene>
    <name evidence="2" type="ORF">IWQ60_010993</name>
</gene>
<evidence type="ECO:0008006" key="4">
    <source>
        <dbReference type="Google" id="ProtNLM"/>
    </source>
</evidence>
<dbReference type="InterPro" id="IPR050121">
    <property type="entry name" value="Cytochrome_P450_monoxygenase"/>
</dbReference>
<evidence type="ECO:0000256" key="1">
    <source>
        <dbReference type="SAM" id="Phobius"/>
    </source>
</evidence>
<sequence length="215" mass="23968">MAKSALLVLLGRVIGAELSWLTLLSTALAVAVVSWVVYYAFLSPLARVPGPFICRILPAYLHPSLHNGSHYLWVTEMHRQYGPIVRIGHEAVTVTDRTSIREIYQNYTFIKASKWYRGIDQFAQGMFTTPHASVHKQRHRQMEPTFSRRSIHEMEGLILEFGSASLATTLARQCTAEAAVSGDAYDKAGVEVDMYTVLSHGTLDAITRLAFGRSV</sequence>
<feature type="transmembrane region" description="Helical" evidence="1">
    <location>
        <begin position="25"/>
        <end position="42"/>
    </location>
</feature>
<organism evidence="2 3">
    <name type="scientific">Tieghemiomyces parasiticus</name>
    <dbReference type="NCBI Taxonomy" id="78921"/>
    <lineage>
        <taxon>Eukaryota</taxon>
        <taxon>Fungi</taxon>
        <taxon>Fungi incertae sedis</taxon>
        <taxon>Zoopagomycota</taxon>
        <taxon>Kickxellomycotina</taxon>
        <taxon>Dimargaritomycetes</taxon>
        <taxon>Dimargaritales</taxon>
        <taxon>Dimargaritaceae</taxon>
        <taxon>Tieghemiomyces</taxon>
    </lineage>
</organism>
<dbReference type="GO" id="GO:0016705">
    <property type="term" value="F:oxidoreductase activity, acting on paired donors, with incorporation or reduction of molecular oxygen"/>
    <property type="evidence" value="ECO:0007669"/>
    <property type="project" value="InterPro"/>
</dbReference>
<name>A0A9W7ZI92_9FUNG</name>
<dbReference type="PANTHER" id="PTHR24305:SF108">
    <property type="entry name" value="P450, PUTATIVE (EUROFUNG)-RELATED"/>
    <property type="match status" value="1"/>
</dbReference>
<dbReference type="InterPro" id="IPR036396">
    <property type="entry name" value="Cyt_P450_sf"/>
</dbReference>
<comment type="caution">
    <text evidence="2">The sequence shown here is derived from an EMBL/GenBank/DDBJ whole genome shotgun (WGS) entry which is preliminary data.</text>
</comment>
<dbReference type="AlphaFoldDB" id="A0A9W7ZI92"/>